<dbReference type="GO" id="GO:0009279">
    <property type="term" value="C:cell outer membrane"/>
    <property type="evidence" value="ECO:0007669"/>
    <property type="project" value="UniProtKB-SubCell"/>
</dbReference>
<dbReference type="AlphaFoldDB" id="A0AAJ2MTT4"/>
<sequence length="266" mass="28417">MSQRHRTPSLLCVALLPLFAAPIAHAKDDHWTFEVAAGAGVTPRYSGSKDFQASPMLSFDARSPGGWFLGTSGIGWGTAIGEHTHVRAYIGASGSRRDKDSALGGSDFLRGMGDIRTRPLVGLSAGYTLGEAVLSGTWQFTRKDEDRGDNGLATQQMHLSLALPLFDLAGGVVSGSVSTEYGNRGYMQTWYGVSPEQAARTGFAQHTPKAGLVSAGLGLKWSHRVGRNGNWYISAEGTRLLGDAADSPIVQKPNQFGLMSGYTHRF</sequence>
<dbReference type="PANTHER" id="PTHR38776">
    <property type="entry name" value="MLTA-INTERACTING PROTEIN-RELATED"/>
    <property type="match status" value="1"/>
</dbReference>
<feature type="signal peptide" evidence="6">
    <location>
        <begin position="1"/>
        <end position="26"/>
    </location>
</feature>
<dbReference type="Pfam" id="PF06629">
    <property type="entry name" value="MipA"/>
    <property type="match status" value="1"/>
</dbReference>
<reference evidence="7" key="1">
    <citation type="submission" date="2023-07" db="EMBL/GenBank/DDBJ databases">
        <title>Comparative genomics of clinical Stenotrophomonas maltophilia isolates reveals regions of diversity which correlate with colonization and persistence in vivo.</title>
        <authorList>
            <person name="Mcdaniel M.S."/>
            <person name="Swords W.E."/>
            <person name="Sumpter N.A."/>
            <person name="Lindgren N.R."/>
            <person name="Billiot C.E."/>
        </authorList>
    </citation>
    <scope>NUCLEOTIDE SEQUENCE</scope>
    <source>
        <strain evidence="7">Ism4</strain>
    </source>
</reference>
<gene>
    <name evidence="7" type="ORF">ROV92_07630</name>
</gene>
<keyword evidence="3 6" id="KW-0732">Signal</keyword>
<evidence type="ECO:0000313" key="8">
    <source>
        <dbReference type="Proteomes" id="UP001251948"/>
    </source>
</evidence>
<evidence type="ECO:0000256" key="2">
    <source>
        <dbReference type="ARBA" id="ARBA00005722"/>
    </source>
</evidence>
<accession>A0AAJ2MTT4</accession>
<organism evidence="7 8">
    <name type="scientific">Stenotrophomonas maltophilia</name>
    <name type="common">Pseudomonas maltophilia</name>
    <name type="synonym">Xanthomonas maltophilia</name>
    <dbReference type="NCBI Taxonomy" id="40324"/>
    <lineage>
        <taxon>Bacteria</taxon>
        <taxon>Pseudomonadati</taxon>
        <taxon>Pseudomonadota</taxon>
        <taxon>Gammaproteobacteria</taxon>
        <taxon>Lysobacterales</taxon>
        <taxon>Lysobacteraceae</taxon>
        <taxon>Stenotrophomonas</taxon>
        <taxon>Stenotrophomonas maltophilia group</taxon>
    </lineage>
</organism>
<protein>
    <submittedName>
        <fullName evidence="7">MipA/OmpV family protein</fullName>
    </submittedName>
</protein>
<feature type="chain" id="PRO_5042465001" evidence="6">
    <location>
        <begin position="27"/>
        <end position="266"/>
    </location>
</feature>
<keyword evidence="4" id="KW-0472">Membrane</keyword>
<dbReference type="PANTHER" id="PTHR38776:SF1">
    <property type="entry name" value="MLTA-INTERACTING PROTEIN-RELATED"/>
    <property type="match status" value="1"/>
</dbReference>
<comment type="caution">
    <text evidence="7">The sequence shown here is derived from an EMBL/GenBank/DDBJ whole genome shotgun (WGS) entry which is preliminary data.</text>
</comment>
<evidence type="ECO:0000256" key="4">
    <source>
        <dbReference type="ARBA" id="ARBA00023136"/>
    </source>
</evidence>
<proteinExistence type="inferred from homology"/>
<dbReference type="EMBL" id="JAVSKO010000003">
    <property type="protein sequence ID" value="MDT3467865.1"/>
    <property type="molecule type" value="Genomic_DNA"/>
</dbReference>
<comment type="subcellular location">
    <subcellularLocation>
        <location evidence="1">Cell outer membrane</location>
    </subcellularLocation>
</comment>
<evidence type="ECO:0000256" key="5">
    <source>
        <dbReference type="ARBA" id="ARBA00023237"/>
    </source>
</evidence>
<evidence type="ECO:0000256" key="1">
    <source>
        <dbReference type="ARBA" id="ARBA00004442"/>
    </source>
</evidence>
<keyword evidence="5" id="KW-0998">Cell outer membrane</keyword>
<evidence type="ECO:0000256" key="6">
    <source>
        <dbReference type="SAM" id="SignalP"/>
    </source>
</evidence>
<comment type="similarity">
    <text evidence="2">Belongs to the MipA/OmpV family.</text>
</comment>
<dbReference type="Proteomes" id="UP001251948">
    <property type="component" value="Unassembled WGS sequence"/>
</dbReference>
<dbReference type="RefSeq" id="WP_197564828.1">
    <property type="nucleotide sequence ID" value="NZ_JAVSKO010000003.1"/>
</dbReference>
<name>A0AAJ2MTT4_STEMA</name>
<dbReference type="InterPro" id="IPR010583">
    <property type="entry name" value="MipA"/>
</dbReference>
<evidence type="ECO:0000313" key="7">
    <source>
        <dbReference type="EMBL" id="MDT3467865.1"/>
    </source>
</evidence>
<evidence type="ECO:0000256" key="3">
    <source>
        <dbReference type="ARBA" id="ARBA00022729"/>
    </source>
</evidence>